<reference evidence="3 4" key="1">
    <citation type="submission" date="2024-03" db="EMBL/GenBank/DDBJ databases">
        <title>Aquirufa genome sequencing.</title>
        <authorList>
            <person name="Pitt A."/>
            <person name="Hahn M.W."/>
        </authorList>
    </citation>
    <scope>NUCLEOTIDE SEQUENCE [LARGE SCALE GENOMIC DNA]</scope>
    <source>
        <strain evidence="3 4">OSTEICH-129V</strain>
    </source>
</reference>
<proteinExistence type="predicted"/>
<dbReference type="InterPro" id="IPR000192">
    <property type="entry name" value="Aminotrans_V_dom"/>
</dbReference>
<evidence type="ECO:0000313" key="4">
    <source>
        <dbReference type="Proteomes" id="UP001598138"/>
    </source>
</evidence>
<organism evidence="3 4">
    <name type="scientific">Aquirufa avitistagni</name>
    <dbReference type="NCBI Taxonomy" id="3104728"/>
    <lineage>
        <taxon>Bacteria</taxon>
        <taxon>Pseudomonadati</taxon>
        <taxon>Bacteroidota</taxon>
        <taxon>Cytophagia</taxon>
        <taxon>Cytophagales</taxon>
        <taxon>Flectobacillaceae</taxon>
        <taxon>Aquirufa</taxon>
    </lineage>
</organism>
<dbReference type="RefSeq" id="WP_377984014.1">
    <property type="nucleotide sequence ID" value="NZ_JBBKXZ010000004.1"/>
</dbReference>
<keyword evidence="3" id="KW-0808">Transferase</keyword>
<evidence type="ECO:0000256" key="1">
    <source>
        <dbReference type="ARBA" id="ARBA00022898"/>
    </source>
</evidence>
<sequence>MNKRQFLKSSLGLSLMPSLAELLRQPATAEDEEFWAQVRKAYRIKPDYINLESGYYNILPEEILEKHLQHIREVNYHGAYYMRTKQFDDRKAMSKLVADIVNCSPDDLILTRNTTESLDMIIGGYPWKAGDEAVFAIQDYGAMQDMFDQVARRHGVILKKVSVPIHPKNDAEIVQVYADAITEKTKLLMVCHMVNVTGQILPIRKICDMAHAKGVEVMVDGAHAVAHFEFNLPDLQCDYYGASLHKWLAVPLGVGMLYVKPEHVSKIWPVFAENEAAAKGIERLNHLGTNPVHTHLAIQDAVHFYRQLGPARKEARLRYLQQYWTSQVRGIPGIQVNTPADSKRHGAIANVGVSQLKPAELAKTLLEKYKIYTVAIDGNGVHGCRITPNVFTSTQDLDQLVRALKELA</sequence>
<keyword evidence="4" id="KW-1185">Reference proteome</keyword>
<protein>
    <submittedName>
        <fullName evidence="3">Aminotransferase class V-fold PLP-dependent enzyme</fullName>
    </submittedName>
</protein>
<dbReference type="Gene3D" id="3.90.1150.10">
    <property type="entry name" value="Aspartate Aminotransferase, domain 1"/>
    <property type="match status" value="1"/>
</dbReference>
<name>A0ABW6DE53_9BACT</name>
<evidence type="ECO:0000313" key="3">
    <source>
        <dbReference type="EMBL" id="MFD3395141.1"/>
    </source>
</evidence>
<dbReference type="Gene3D" id="3.40.640.10">
    <property type="entry name" value="Type I PLP-dependent aspartate aminotransferase-like (Major domain)"/>
    <property type="match status" value="1"/>
</dbReference>
<keyword evidence="3" id="KW-0032">Aminotransferase</keyword>
<dbReference type="PANTHER" id="PTHR43092">
    <property type="entry name" value="L-CYSTEINE DESULFHYDRASE"/>
    <property type="match status" value="1"/>
</dbReference>
<gene>
    <name evidence="3" type="ORF">U0R10_10965</name>
</gene>
<dbReference type="PANTHER" id="PTHR43092:SF6">
    <property type="entry name" value="BLR1280 PROTEIN"/>
    <property type="match status" value="1"/>
</dbReference>
<dbReference type="GO" id="GO:0008483">
    <property type="term" value="F:transaminase activity"/>
    <property type="evidence" value="ECO:0007669"/>
    <property type="project" value="UniProtKB-KW"/>
</dbReference>
<dbReference type="Pfam" id="PF00266">
    <property type="entry name" value="Aminotran_5"/>
    <property type="match status" value="1"/>
</dbReference>
<dbReference type="InterPro" id="IPR015422">
    <property type="entry name" value="PyrdxlP-dep_Trfase_small"/>
</dbReference>
<comment type="caution">
    <text evidence="3">The sequence shown here is derived from an EMBL/GenBank/DDBJ whole genome shotgun (WGS) entry which is preliminary data.</text>
</comment>
<dbReference type="Proteomes" id="UP001598138">
    <property type="component" value="Unassembled WGS sequence"/>
</dbReference>
<feature type="domain" description="Aminotransferase class V" evidence="2">
    <location>
        <begin position="77"/>
        <end position="380"/>
    </location>
</feature>
<evidence type="ECO:0000259" key="2">
    <source>
        <dbReference type="Pfam" id="PF00266"/>
    </source>
</evidence>
<dbReference type="SUPFAM" id="SSF53383">
    <property type="entry name" value="PLP-dependent transferases"/>
    <property type="match status" value="1"/>
</dbReference>
<dbReference type="InterPro" id="IPR015421">
    <property type="entry name" value="PyrdxlP-dep_Trfase_major"/>
</dbReference>
<dbReference type="InterPro" id="IPR015424">
    <property type="entry name" value="PyrdxlP-dep_Trfase"/>
</dbReference>
<keyword evidence="1" id="KW-0663">Pyridoxal phosphate</keyword>
<dbReference type="EMBL" id="JBBKXZ010000004">
    <property type="protein sequence ID" value="MFD3395141.1"/>
    <property type="molecule type" value="Genomic_DNA"/>
</dbReference>
<accession>A0ABW6DE53</accession>